<protein>
    <recommendedName>
        <fullName evidence="9">4,4'-diaponeurosporenoate glycosyltransferase</fullName>
    </recommendedName>
</protein>
<accession>A0A4R7I1E3</accession>
<proteinExistence type="inferred from homology"/>
<evidence type="ECO:0000313" key="11">
    <source>
        <dbReference type="EMBL" id="TDT17301.1"/>
    </source>
</evidence>
<dbReference type="PANTHER" id="PTHR43646">
    <property type="entry name" value="GLYCOSYLTRANSFERASE"/>
    <property type="match status" value="1"/>
</dbReference>
<dbReference type="SUPFAM" id="SSF53448">
    <property type="entry name" value="Nucleotide-diphospho-sugar transferases"/>
    <property type="match status" value="1"/>
</dbReference>
<evidence type="ECO:0000313" key="12">
    <source>
        <dbReference type="Proteomes" id="UP000294558"/>
    </source>
</evidence>
<dbReference type="PANTHER" id="PTHR43646:SF2">
    <property type="entry name" value="GLYCOSYLTRANSFERASE 2-LIKE DOMAIN-CONTAINING PROTEIN"/>
    <property type="match status" value="1"/>
</dbReference>
<comment type="similarity">
    <text evidence="8">Belongs to the glycosyltransferase 2 family. CrtQ subfamily.</text>
</comment>
<dbReference type="InterPro" id="IPR001173">
    <property type="entry name" value="Glyco_trans_2-like"/>
</dbReference>
<evidence type="ECO:0000256" key="1">
    <source>
        <dbReference type="ARBA" id="ARBA00004236"/>
    </source>
</evidence>
<dbReference type="Proteomes" id="UP000294558">
    <property type="component" value="Unassembled WGS sequence"/>
</dbReference>
<keyword evidence="2" id="KW-1003">Cell membrane</keyword>
<dbReference type="RefSeq" id="WP_133869598.1">
    <property type="nucleotide sequence ID" value="NZ_SOAU01000001.1"/>
</dbReference>
<evidence type="ECO:0000256" key="3">
    <source>
        <dbReference type="ARBA" id="ARBA00022676"/>
    </source>
</evidence>
<sequence length="327" mass="35190">MALTAACFGHDVERDGWPSVSVIMPIRNEAEHLETAVASVLAQNYPIPFDVCLAVGPSDDDTESVAAQLAERESRVLVVPNPAGVTPVALNTAIAATSGEVVVRVDGHAALSDGYIRRAVETMIRTGAVNVGGMQVPTPETPFEEAVSVATTSWLGTGGASYRVGGDEGPVDTVYLGVFDRAAGDAAGWFAPDLIRNQDYELNIRLRQQGGTVWFDPELSVGYRPRRTWRALAKQYYEYGYWKAEVLRRHPESLRVRQLAPALLPVVLVASALAGFGRRRYWLPIGGYAAAVLAVARSPFVAGVAAVSHLAWGAGAAHQSLRRTLRR</sequence>
<comment type="function">
    <text evidence="6">Catalyzes the glycosylation of 4,4'-diaponeurosporenoate, i.e. the esterification of glucose at the C1'' position with the carboxyl group of 4,4'-diaponeurosporenic acid, to form glycosyl-4,4'-diaponeurosporenoate. This is a step in the biosynthesis of staphyloxanthin, an orange pigment present in most staphylococci strains.</text>
</comment>
<dbReference type="Pfam" id="PF00535">
    <property type="entry name" value="Glycos_transf_2"/>
    <property type="match status" value="1"/>
</dbReference>
<dbReference type="GO" id="GO:0016757">
    <property type="term" value="F:glycosyltransferase activity"/>
    <property type="evidence" value="ECO:0007669"/>
    <property type="project" value="UniProtKB-KW"/>
</dbReference>
<keyword evidence="4 11" id="KW-0808">Transferase</keyword>
<dbReference type="OrthoDB" id="1757142at2"/>
<reference evidence="11 12" key="1">
    <citation type="submission" date="2019-03" db="EMBL/GenBank/DDBJ databases">
        <title>Sequencing the genomes of 1000 actinobacteria strains.</title>
        <authorList>
            <person name="Klenk H.-P."/>
        </authorList>
    </citation>
    <scope>NUCLEOTIDE SEQUENCE [LARGE SCALE GENOMIC DNA]</scope>
    <source>
        <strain evidence="11 12">DSM 18936</strain>
    </source>
</reference>
<evidence type="ECO:0000256" key="9">
    <source>
        <dbReference type="ARBA" id="ARBA00040345"/>
    </source>
</evidence>
<dbReference type="AlphaFoldDB" id="A0A4R7I1E3"/>
<evidence type="ECO:0000256" key="6">
    <source>
        <dbReference type="ARBA" id="ARBA00037281"/>
    </source>
</evidence>
<evidence type="ECO:0000256" key="4">
    <source>
        <dbReference type="ARBA" id="ARBA00022679"/>
    </source>
</evidence>
<dbReference type="GO" id="GO:0005886">
    <property type="term" value="C:plasma membrane"/>
    <property type="evidence" value="ECO:0007669"/>
    <property type="project" value="UniProtKB-SubCell"/>
</dbReference>
<keyword evidence="12" id="KW-1185">Reference proteome</keyword>
<dbReference type="InterPro" id="IPR029044">
    <property type="entry name" value="Nucleotide-diphossugar_trans"/>
</dbReference>
<comment type="subcellular location">
    <subcellularLocation>
        <location evidence="1">Cell membrane</location>
    </subcellularLocation>
</comment>
<name>A0A4R7I1E3_9ACTN</name>
<evidence type="ECO:0000256" key="7">
    <source>
        <dbReference type="ARBA" id="ARBA00037904"/>
    </source>
</evidence>
<organism evidence="11 12">
    <name type="scientific">Ilumatobacter fluminis</name>
    <dbReference type="NCBI Taxonomy" id="467091"/>
    <lineage>
        <taxon>Bacteria</taxon>
        <taxon>Bacillati</taxon>
        <taxon>Actinomycetota</taxon>
        <taxon>Acidimicrobiia</taxon>
        <taxon>Acidimicrobiales</taxon>
        <taxon>Ilumatobacteraceae</taxon>
        <taxon>Ilumatobacter</taxon>
    </lineage>
</organism>
<comment type="pathway">
    <text evidence="7">Carotenoid biosynthesis; staphyloxanthin biosynthesis; staphyloxanthin from farnesyl diphosphate: step 4/5.</text>
</comment>
<keyword evidence="5" id="KW-0472">Membrane</keyword>
<gene>
    <name evidence="11" type="ORF">BDK89_2909</name>
</gene>
<dbReference type="EMBL" id="SOAU01000001">
    <property type="protein sequence ID" value="TDT17301.1"/>
    <property type="molecule type" value="Genomic_DNA"/>
</dbReference>
<comment type="caution">
    <text evidence="11">The sequence shown here is derived from an EMBL/GenBank/DDBJ whole genome shotgun (WGS) entry which is preliminary data.</text>
</comment>
<dbReference type="Gene3D" id="3.90.550.10">
    <property type="entry name" value="Spore Coat Polysaccharide Biosynthesis Protein SpsA, Chain A"/>
    <property type="match status" value="1"/>
</dbReference>
<evidence type="ECO:0000256" key="5">
    <source>
        <dbReference type="ARBA" id="ARBA00023136"/>
    </source>
</evidence>
<evidence type="ECO:0000256" key="8">
    <source>
        <dbReference type="ARBA" id="ARBA00038120"/>
    </source>
</evidence>
<dbReference type="CDD" id="cd02525">
    <property type="entry name" value="Succinoglycan_BP_ExoA"/>
    <property type="match status" value="1"/>
</dbReference>
<feature type="domain" description="Glycosyltransferase 2-like" evidence="10">
    <location>
        <begin position="21"/>
        <end position="140"/>
    </location>
</feature>
<evidence type="ECO:0000259" key="10">
    <source>
        <dbReference type="Pfam" id="PF00535"/>
    </source>
</evidence>
<evidence type="ECO:0000256" key="2">
    <source>
        <dbReference type="ARBA" id="ARBA00022475"/>
    </source>
</evidence>
<keyword evidence="3" id="KW-0328">Glycosyltransferase</keyword>